<dbReference type="InterPro" id="IPR036561">
    <property type="entry name" value="MAM33_sf"/>
</dbReference>
<evidence type="ECO:0000313" key="1">
    <source>
        <dbReference type="EnsemblPlants" id="Kaladp0029s0121.1.v1.1"/>
    </source>
</evidence>
<dbReference type="PANTHER" id="PTHR10826">
    <property type="entry name" value="COMPLEMENT COMPONENT 1"/>
    <property type="match status" value="1"/>
</dbReference>
<dbReference type="InterPro" id="IPR003428">
    <property type="entry name" value="MAM33"/>
</dbReference>
<dbReference type="GO" id="GO:0005759">
    <property type="term" value="C:mitochondrial matrix"/>
    <property type="evidence" value="ECO:0007669"/>
    <property type="project" value="InterPro"/>
</dbReference>
<dbReference type="Gene3D" id="3.10.280.10">
    <property type="entry name" value="Mitochondrial glycoprotein"/>
    <property type="match status" value="1"/>
</dbReference>
<protein>
    <recommendedName>
        <fullName evidence="3">Mitochondrial glycoprotein</fullName>
    </recommendedName>
</protein>
<dbReference type="Proteomes" id="UP000594263">
    <property type="component" value="Unplaced"/>
</dbReference>
<reference evidence="1" key="1">
    <citation type="submission" date="2021-01" db="UniProtKB">
        <authorList>
            <consortium name="EnsemblPlants"/>
        </authorList>
    </citation>
    <scope>IDENTIFICATION</scope>
</reference>
<proteinExistence type="predicted"/>
<dbReference type="EnsemblPlants" id="Kaladp0029s0121.1.v1.1">
    <property type="protein sequence ID" value="Kaladp0029s0121.1.v1.1"/>
    <property type="gene ID" value="Kaladp0029s0121.v1.1"/>
</dbReference>
<dbReference type="SUPFAM" id="SSF54529">
    <property type="entry name" value="Mitochondrial glycoprotein MAM33-like"/>
    <property type="match status" value="1"/>
</dbReference>
<dbReference type="OMA" id="VTMFDGC"/>
<sequence>MVRLIRALQPSASRGSYASLEDSFRSFTSKQRPSRAESRNAAAGFLAGFRSYGSEAARSEVEASLNGIIQEEIQFQSEPAPPTQPPARFGIFEVADKPGDQVVKLKGKFGDSECIEIEVGMFDGCIFVPTPGEDRQETQTNRRMHLSALIHLKKGEGSNPLKVICSAWPDCFEIQKVAVLERDQSQPMPYAGPDFKSVDDRLQMSIYEYLEERGIDDALASFLHEYMKNKDRIELINWFKKLQSLVE</sequence>
<dbReference type="AlphaFoldDB" id="A0A7N0TA98"/>
<keyword evidence="2" id="KW-1185">Reference proteome</keyword>
<dbReference type="PANTHER" id="PTHR10826:SF14">
    <property type="entry name" value="MITOCHONDRIAL GLYCOPROTEIN FAMILY PROTEIN"/>
    <property type="match status" value="1"/>
</dbReference>
<organism evidence="1 2">
    <name type="scientific">Kalanchoe fedtschenkoi</name>
    <name type="common">Lavender scallops</name>
    <name type="synonym">South American air plant</name>
    <dbReference type="NCBI Taxonomy" id="63787"/>
    <lineage>
        <taxon>Eukaryota</taxon>
        <taxon>Viridiplantae</taxon>
        <taxon>Streptophyta</taxon>
        <taxon>Embryophyta</taxon>
        <taxon>Tracheophyta</taxon>
        <taxon>Spermatophyta</taxon>
        <taxon>Magnoliopsida</taxon>
        <taxon>eudicotyledons</taxon>
        <taxon>Gunneridae</taxon>
        <taxon>Pentapetalae</taxon>
        <taxon>Saxifragales</taxon>
        <taxon>Crassulaceae</taxon>
        <taxon>Kalanchoe</taxon>
    </lineage>
</organism>
<accession>A0A7N0TA98</accession>
<name>A0A7N0TA98_KALFE</name>
<dbReference type="Pfam" id="PF02330">
    <property type="entry name" value="MAM33"/>
    <property type="match status" value="1"/>
</dbReference>
<dbReference type="Gramene" id="Kaladp0029s0121.1.v1.1">
    <property type="protein sequence ID" value="Kaladp0029s0121.1.v1.1"/>
    <property type="gene ID" value="Kaladp0029s0121.v1.1"/>
</dbReference>
<evidence type="ECO:0008006" key="3">
    <source>
        <dbReference type="Google" id="ProtNLM"/>
    </source>
</evidence>
<evidence type="ECO:0000313" key="2">
    <source>
        <dbReference type="Proteomes" id="UP000594263"/>
    </source>
</evidence>